<evidence type="ECO:0000313" key="4">
    <source>
        <dbReference type="EMBL" id="KAL0571547.1"/>
    </source>
</evidence>
<name>A0ABR3F8G2_9AGAR</name>
<sequence>MQAGAQYDNSSPGKQNNNTGSGQQNNNRGSGQQNNNTGSGQQNINHGGGHHNQTNNQAQVHNYVGSLIIQLTDSAQPPAERSNEILRTLGMGATPTLRVRRPNRPLGHPQAPSDWDELYVHHLLGTEKDLHPIPKPSPSRDTKGRYVNATGIRIGDVGIFKYHLPFKTLFNLKDTQDPSPNEAKDMESLPDLDPYVEVIDRDREDTRVRPTSGIKFSHPIERTAWGFDIDSTSGALLFLPMGSTLYSLGKHRAKLEDCMRRNCPKWLTFAGQHEGQRFDKQTLCLVTDVVKCSAWAIAVWDAISLKGPIVSLKLTQDKDSYYTWGRSTTPNCRMSCYPSPLLRSREPPRDQDNQDVFVGGYWITGEGTIIPTPRHPPPDLRLVAQYSNGGSSSSFDAKSVPTGDQSISRSGDPAGGHGPTDRDAHRNVDTSRSDGPRQDRDSNHNSGSPRQDHWSSHNFVNQSIDRNGEPHVIAVARDCLPLSGPIHNPCEAVNRFVLALLRIMELEAGESNSPPRCAISHDDDWIDITELDTCGETAYLDHFSLIRQVSSKVKFVVEKDVVYTSDLLDDEKRLINQHMSDTRVRDSIPMYLEFRYNPGWPATLQHPHMGRSLSHGAAEMAVDVESPIWGEEQRVNIGDNALDPGSPMREEERRDHTDAGTLDPESPMRETKEQVNTGPDDALDPGSPMSMPEKGRQDPTGPASSIWEKNMGLGTVHPPRSRYFDFNYGGDQIPETEVNSRRILWGAIKGVPFSHKAEQQVSHGECLEGTREEVLKMIYGWRVPDGRKPPICWLAGAAGTGKTSIAMTVAKFCEADHRLVESFLFCRSDPRRNNPSSLALAIAHGLSVAHPLVRGEIDRRIIANQSILQARLEQQLEELVLQPIVNICARAADDTFAFEEPTLVVIDGLDECGDEASQSRILSMISSAYQHYPHFPLRFLICSRPEIWIRTAFEGPRLRDITKVITLHEEFNPAEDIKRYYLHEFQDIRRSSVYRHVFFPDPWPSERDLEHLVWKSDGQFAHASAAVGFMKLPYFHPFSQLRLILDDNPNSRPSKSPFPQLDSLYHTVLTTTPCHDQVLSILAAILIIPDILKNSVVPSLGFIGLLLGLPLTDVSRALQGLHSVLDIRGGRDAIAVFHRSFTDYLFDRTRSEQYFIDKSEQHYFLAQGWLQALSSNRIENLSYVAYHASYVLFSNWHRFCASLPGKPTPQLLESLRIIDSGALFLSSLDSLLQAREQVMVTLVGPSNEFSVSMGDDFWSGHGYQWAEKWLESSDDRVDAGSVERFANHPKCFLFQVPGNCDGIGTEDIHRAVRNVDHSKSGYEPRTRVAYLQYRWKEGEHPLRIRITECYCHRSGRWEPTSDHHLLRHACQRVCLQTVTKLVSDLRSIDLSHPPSNEKLPRRLTEMLDGSLLRHCAFKPELFSLCDTFFSYAGHRSSVAMSSDEVQIGRTGLMEWLETCPKSYARKANALKDRINRFFKAFNEDDHS</sequence>
<comment type="caution">
    <text evidence="4">The sequence shown here is derived from an EMBL/GenBank/DDBJ whole genome shotgun (WGS) entry which is preliminary data.</text>
</comment>
<dbReference type="SUPFAM" id="SSF52540">
    <property type="entry name" value="P-loop containing nucleoside triphosphate hydrolases"/>
    <property type="match status" value="1"/>
</dbReference>
<evidence type="ECO:0000256" key="2">
    <source>
        <dbReference type="SAM" id="MobiDB-lite"/>
    </source>
</evidence>
<evidence type="ECO:0000259" key="3">
    <source>
        <dbReference type="Pfam" id="PF24883"/>
    </source>
</evidence>
<keyword evidence="1" id="KW-0677">Repeat</keyword>
<feature type="domain" description="Nephrocystin 3-like N-terminal" evidence="3">
    <location>
        <begin position="786"/>
        <end position="944"/>
    </location>
</feature>
<proteinExistence type="predicted"/>
<dbReference type="Proteomes" id="UP001465976">
    <property type="component" value="Unassembled WGS sequence"/>
</dbReference>
<dbReference type="InterPro" id="IPR027417">
    <property type="entry name" value="P-loop_NTPase"/>
</dbReference>
<reference evidence="4 5" key="1">
    <citation type="submission" date="2024-02" db="EMBL/GenBank/DDBJ databases">
        <title>A draft genome for the cacao thread blight pathogen Marasmius crinis-equi.</title>
        <authorList>
            <person name="Cohen S.P."/>
            <person name="Baruah I.K."/>
            <person name="Amoako-Attah I."/>
            <person name="Bukari Y."/>
            <person name="Meinhardt L.W."/>
            <person name="Bailey B.A."/>
        </authorList>
    </citation>
    <scope>NUCLEOTIDE SEQUENCE [LARGE SCALE GENOMIC DNA]</scope>
    <source>
        <strain evidence="4 5">GH-76</strain>
    </source>
</reference>
<evidence type="ECO:0000313" key="5">
    <source>
        <dbReference type="Proteomes" id="UP001465976"/>
    </source>
</evidence>
<keyword evidence="5" id="KW-1185">Reference proteome</keyword>
<protein>
    <recommendedName>
        <fullName evidence="3">Nephrocystin 3-like N-terminal domain-containing protein</fullName>
    </recommendedName>
</protein>
<organism evidence="4 5">
    <name type="scientific">Marasmius crinis-equi</name>
    <dbReference type="NCBI Taxonomy" id="585013"/>
    <lineage>
        <taxon>Eukaryota</taxon>
        <taxon>Fungi</taxon>
        <taxon>Dikarya</taxon>
        <taxon>Basidiomycota</taxon>
        <taxon>Agaricomycotina</taxon>
        <taxon>Agaricomycetes</taxon>
        <taxon>Agaricomycetidae</taxon>
        <taxon>Agaricales</taxon>
        <taxon>Marasmiineae</taxon>
        <taxon>Marasmiaceae</taxon>
        <taxon>Marasmius</taxon>
    </lineage>
</organism>
<feature type="region of interest" description="Disordered" evidence="2">
    <location>
        <begin position="368"/>
        <end position="456"/>
    </location>
</feature>
<gene>
    <name evidence="4" type="ORF">V5O48_010423</name>
</gene>
<feature type="region of interest" description="Disordered" evidence="2">
    <location>
        <begin position="87"/>
        <end position="113"/>
    </location>
</feature>
<feature type="region of interest" description="Disordered" evidence="2">
    <location>
        <begin position="1"/>
        <end position="55"/>
    </location>
</feature>
<dbReference type="EMBL" id="JBAHYK010000752">
    <property type="protein sequence ID" value="KAL0571547.1"/>
    <property type="molecule type" value="Genomic_DNA"/>
</dbReference>
<feature type="region of interest" description="Disordered" evidence="2">
    <location>
        <begin position="631"/>
        <end position="712"/>
    </location>
</feature>
<dbReference type="Gene3D" id="3.40.50.300">
    <property type="entry name" value="P-loop containing nucleotide triphosphate hydrolases"/>
    <property type="match status" value="1"/>
</dbReference>
<accession>A0ABR3F8G2</accession>
<evidence type="ECO:0000256" key="1">
    <source>
        <dbReference type="ARBA" id="ARBA00022737"/>
    </source>
</evidence>
<dbReference type="PANTHER" id="PTHR10039:SF14">
    <property type="entry name" value="NACHT DOMAIN-CONTAINING PROTEIN"/>
    <property type="match status" value="1"/>
</dbReference>
<feature type="compositionally biased region" description="Basic and acidic residues" evidence="2">
    <location>
        <begin position="419"/>
        <end position="443"/>
    </location>
</feature>
<dbReference type="PANTHER" id="PTHR10039">
    <property type="entry name" value="AMELOGENIN"/>
    <property type="match status" value="1"/>
</dbReference>
<feature type="compositionally biased region" description="Low complexity" evidence="2">
    <location>
        <begin position="15"/>
        <end position="55"/>
    </location>
</feature>
<feature type="compositionally biased region" description="Basic and acidic residues" evidence="2">
    <location>
        <begin position="648"/>
        <end position="658"/>
    </location>
</feature>
<feature type="compositionally biased region" description="Polar residues" evidence="2">
    <location>
        <begin position="385"/>
        <end position="409"/>
    </location>
</feature>
<dbReference type="Pfam" id="PF24883">
    <property type="entry name" value="NPHP3_N"/>
    <property type="match status" value="1"/>
</dbReference>
<dbReference type="InterPro" id="IPR056884">
    <property type="entry name" value="NPHP3-like_N"/>
</dbReference>